<evidence type="ECO:0000313" key="4">
    <source>
        <dbReference type="Proteomes" id="UP000812961"/>
    </source>
</evidence>
<keyword evidence="2" id="KW-0472">Membrane</keyword>
<dbReference type="Proteomes" id="UP000812961">
    <property type="component" value="Unassembled WGS sequence"/>
</dbReference>
<gene>
    <name evidence="3" type="ORF">K1Y79_11675</name>
</gene>
<name>A0ABS7GCC9_9BACT</name>
<feature type="transmembrane region" description="Helical" evidence="2">
    <location>
        <begin position="54"/>
        <end position="76"/>
    </location>
</feature>
<evidence type="ECO:0000313" key="3">
    <source>
        <dbReference type="EMBL" id="MBW8684991.1"/>
    </source>
</evidence>
<feature type="region of interest" description="Disordered" evidence="1">
    <location>
        <begin position="239"/>
        <end position="259"/>
    </location>
</feature>
<organism evidence="3 4">
    <name type="scientific">Chitinophaga rhizophila</name>
    <dbReference type="NCBI Taxonomy" id="2866212"/>
    <lineage>
        <taxon>Bacteria</taxon>
        <taxon>Pseudomonadati</taxon>
        <taxon>Bacteroidota</taxon>
        <taxon>Chitinophagia</taxon>
        <taxon>Chitinophagales</taxon>
        <taxon>Chitinophagaceae</taxon>
        <taxon>Chitinophaga</taxon>
    </lineage>
</organism>
<feature type="region of interest" description="Disordered" evidence="1">
    <location>
        <begin position="83"/>
        <end position="160"/>
    </location>
</feature>
<evidence type="ECO:0000256" key="1">
    <source>
        <dbReference type="SAM" id="MobiDB-lite"/>
    </source>
</evidence>
<comment type="caution">
    <text evidence="3">The sequence shown here is derived from an EMBL/GenBank/DDBJ whole genome shotgun (WGS) entry which is preliminary data.</text>
</comment>
<dbReference type="EMBL" id="JAICCF010000002">
    <property type="protein sequence ID" value="MBW8684991.1"/>
    <property type="molecule type" value="Genomic_DNA"/>
</dbReference>
<feature type="compositionally biased region" description="Low complexity" evidence="1">
    <location>
        <begin position="92"/>
        <end position="112"/>
    </location>
</feature>
<keyword evidence="2" id="KW-0812">Transmembrane</keyword>
<reference evidence="3 4" key="1">
    <citation type="submission" date="2021-08" db="EMBL/GenBank/DDBJ databases">
        <title>The genome sequence of Chitinophaga sp. B61.</title>
        <authorList>
            <person name="Zhang X."/>
        </authorList>
    </citation>
    <scope>NUCLEOTIDE SEQUENCE [LARGE SCALE GENOMIC DNA]</scope>
    <source>
        <strain evidence="3 4">B61</strain>
    </source>
</reference>
<feature type="compositionally biased region" description="Polar residues" evidence="1">
    <location>
        <begin position="115"/>
        <end position="126"/>
    </location>
</feature>
<evidence type="ECO:0000256" key="2">
    <source>
        <dbReference type="SAM" id="Phobius"/>
    </source>
</evidence>
<accession>A0ABS7GCC9</accession>
<proteinExistence type="predicted"/>
<protein>
    <submittedName>
        <fullName evidence="3">Porin family protein</fullName>
    </submittedName>
</protein>
<dbReference type="RefSeq" id="WP_220250193.1">
    <property type="nucleotide sequence ID" value="NZ_JAICCF010000002.1"/>
</dbReference>
<keyword evidence="2" id="KW-1133">Transmembrane helix</keyword>
<keyword evidence="4" id="KW-1185">Reference proteome</keyword>
<sequence>MQLLDDDMDELFRKAASDYPLNTGAGDWDAMRNKLQQADNSQQGTATRSFKDRWWFRLGIIAIITATVAIVAISVVQHESGKRSAGNAATPAGAVQQQENAAAQASDQQGAGKPSSVTDAQTNVSQGDVAETSDKLATEKQTAAGVIPEITSQTGNELPEVNKKATNTQPVKAAATEDKQAVIKPEGKGEPSAAVNNASAKEDINTVSKRGGKKSAFAAENNKSVPALVNNHTVNMPANKVDVTKGTSDNKRTGGYPASLVKRRPAGINAADIQTNHIPAATPVQTAKTERTAGDAQTNRDIAAVYNKKDKERAAVANSEQLTGNRNKGNIAPHTRVTGNVPASSYPAANQGITAVYQQLYIEKVRGVTSGFNMPAANIKGNVAMITLPANPTAQTNASAETVTTRKNAAGMKSGFYYGAVLSPDLTTVKMQRTAGLGYNVGLIAGYTVNKQLSIETGILYERKYYYSVGKYFDAKNTNWPPYMTVFDIDGWCNMYEIPLNVRYTFAKGVRNSWYVNAGVSSYIMKTQQYDYSYEYYGEYGKKNWTYHKATADWFSIIHLGVGYERPIGVLGTLRLEPYIKIPTRGIGVGNLPVTSAGLNIGLTRPLRLK</sequence>